<evidence type="ECO:0000313" key="9">
    <source>
        <dbReference type="EMBL" id="BBM83467.1"/>
    </source>
</evidence>
<dbReference type="InterPro" id="IPR025202">
    <property type="entry name" value="PLD-like_dom"/>
</dbReference>
<dbReference type="RefSeq" id="WP_151967665.1">
    <property type="nucleotide sequence ID" value="NZ_AP019860.1"/>
</dbReference>
<keyword evidence="4" id="KW-0378">Hydrolase</keyword>
<accession>A0A5S9F2A8</accession>
<name>A0A5S9F2A8_UABAM</name>
<feature type="domain" description="PLD phosphodiesterase" evidence="8">
    <location>
        <begin position="278"/>
        <end position="305"/>
    </location>
</feature>
<evidence type="ECO:0000256" key="2">
    <source>
        <dbReference type="ARBA" id="ARBA00008664"/>
    </source>
</evidence>
<dbReference type="Gene3D" id="3.30.870.10">
    <property type="entry name" value="Endonuclease Chain A"/>
    <property type="match status" value="2"/>
</dbReference>
<evidence type="ECO:0000256" key="1">
    <source>
        <dbReference type="ARBA" id="ARBA00000798"/>
    </source>
</evidence>
<comment type="catalytic activity">
    <reaction evidence="1">
        <text>a 1,2-diacyl-sn-glycero-3-phosphocholine + H2O = a 1,2-diacyl-sn-glycero-3-phosphate + choline + H(+)</text>
        <dbReference type="Rhea" id="RHEA:14445"/>
        <dbReference type="ChEBI" id="CHEBI:15354"/>
        <dbReference type="ChEBI" id="CHEBI:15377"/>
        <dbReference type="ChEBI" id="CHEBI:15378"/>
        <dbReference type="ChEBI" id="CHEBI:57643"/>
        <dbReference type="ChEBI" id="CHEBI:58608"/>
        <dbReference type="EC" id="3.1.4.4"/>
    </reaction>
</comment>
<dbReference type="Pfam" id="PF13091">
    <property type="entry name" value="PLDc_2"/>
    <property type="match status" value="2"/>
</dbReference>
<dbReference type="OrthoDB" id="9814092at2"/>
<feature type="chain" id="PRO_5024786764" description="phospholipase D" evidence="7">
    <location>
        <begin position="23"/>
        <end position="337"/>
    </location>
</feature>
<feature type="domain" description="PLD phosphodiesterase" evidence="8">
    <location>
        <begin position="108"/>
        <end position="135"/>
    </location>
</feature>
<keyword evidence="10" id="KW-1185">Reference proteome</keyword>
<evidence type="ECO:0000256" key="7">
    <source>
        <dbReference type="SAM" id="SignalP"/>
    </source>
</evidence>
<dbReference type="Proteomes" id="UP000326354">
    <property type="component" value="Chromosome"/>
</dbReference>
<evidence type="ECO:0000259" key="8">
    <source>
        <dbReference type="PROSITE" id="PS50035"/>
    </source>
</evidence>
<dbReference type="EMBL" id="AP019860">
    <property type="protein sequence ID" value="BBM83467.1"/>
    <property type="molecule type" value="Genomic_DNA"/>
</dbReference>
<dbReference type="PROSITE" id="PS50035">
    <property type="entry name" value="PLD"/>
    <property type="match status" value="2"/>
</dbReference>
<comment type="similarity">
    <text evidence="2">Belongs to the phospholipase D family.</text>
</comment>
<keyword evidence="5" id="KW-0442">Lipid degradation</keyword>
<dbReference type="EC" id="3.1.4.4" evidence="3"/>
<proteinExistence type="inferred from homology"/>
<dbReference type="InterPro" id="IPR051406">
    <property type="entry name" value="PLD_domain"/>
</dbReference>
<dbReference type="GO" id="GO:0016891">
    <property type="term" value="F:RNA endonuclease activity producing 5'-phosphomonoesters, hydrolytic mechanism"/>
    <property type="evidence" value="ECO:0007669"/>
    <property type="project" value="TreeGrafter"/>
</dbReference>
<protein>
    <recommendedName>
        <fullName evidence="3">phospholipase D</fullName>
        <ecNumber evidence="3">3.1.4.4</ecNumber>
    </recommendedName>
</protein>
<dbReference type="InterPro" id="IPR001736">
    <property type="entry name" value="PLipase_D/transphosphatidylase"/>
</dbReference>
<dbReference type="SMART" id="SM00155">
    <property type="entry name" value="PLDc"/>
    <property type="match status" value="2"/>
</dbReference>
<sequence>MKKYLLLLFVCVSCIHAQQLEAVCNEEYPKALKKILKKASKSISIISLSMKTNTRLGREIISILERANKRRIKVRVLLEGDYKSLGKQNEETLAYLKERNIDAKLDGEKYITHAKLIVVDSLHVLVGSTNLTYASMIYNNESNILIESRDAGKFYQKYFDALWKNDNKEYSFKGYSRDKRSIYFTDDNYIDFAGKVIDGARREICIMMYMIKRLPWKKQHPVEKLLQKLIKARKRGVRVRIVAERTPRDAFNSHVTKFNKETAEYLREYGIKTVFDDLETTTHSKIVWADGKQVVIGSYNWYSQEKTSNHQTGIVTGNRKVVQQFKKYFDEIYNKYK</sequence>
<keyword evidence="6" id="KW-0443">Lipid metabolism</keyword>
<evidence type="ECO:0000256" key="6">
    <source>
        <dbReference type="ARBA" id="ARBA00023098"/>
    </source>
</evidence>
<dbReference type="PANTHER" id="PTHR43856">
    <property type="entry name" value="CARDIOLIPIN HYDROLASE"/>
    <property type="match status" value="1"/>
</dbReference>
<evidence type="ECO:0000256" key="5">
    <source>
        <dbReference type="ARBA" id="ARBA00022963"/>
    </source>
</evidence>
<dbReference type="GO" id="GO:0016042">
    <property type="term" value="P:lipid catabolic process"/>
    <property type="evidence" value="ECO:0007669"/>
    <property type="project" value="UniProtKB-KW"/>
</dbReference>
<dbReference type="PANTHER" id="PTHR43856:SF1">
    <property type="entry name" value="MITOCHONDRIAL CARDIOLIPIN HYDROLASE"/>
    <property type="match status" value="1"/>
</dbReference>
<evidence type="ECO:0000313" key="10">
    <source>
        <dbReference type="Proteomes" id="UP000326354"/>
    </source>
</evidence>
<dbReference type="SUPFAM" id="SSF56024">
    <property type="entry name" value="Phospholipase D/nuclease"/>
    <property type="match status" value="2"/>
</dbReference>
<evidence type="ECO:0000256" key="4">
    <source>
        <dbReference type="ARBA" id="ARBA00022801"/>
    </source>
</evidence>
<dbReference type="AlphaFoldDB" id="A0A5S9F2A8"/>
<gene>
    <name evidence="9" type="ORF">UABAM_01819</name>
</gene>
<evidence type="ECO:0000256" key="3">
    <source>
        <dbReference type="ARBA" id="ARBA00012027"/>
    </source>
</evidence>
<feature type="signal peptide" evidence="7">
    <location>
        <begin position="1"/>
        <end position="22"/>
    </location>
</feature>
<keyword evidence="7" id="KW-0732">Signal</keyword>
<dbReference type="GO" id="GO:0006793">
    <property type="term" value="P:phosphorus metabolic process"/>
    <property type="evidence" value="ECO:0007669"/>
    <property type="project" value="UniProtKB-ARBA"/>
</dbReference>
<reference evidence="9 10" key="1">
    <citation type="submission" date="2019-08" db="EMBL/GenBank/DDBJ databases">
        <title>Complete genome sequence of Candidatus Uab amorphum.</title>
        <authorList>
            <person name="Shiratori T."/>
            <person name="Suzuki S."/>
            <person name="Kakizawa Y."/>
            <person name="Ishida K."/>
        </authorList>
    </citation>
    <scope>NUCLEOTIDE SEQUENCE [LARGE SCALE GENOMIC DNA]</scope>
    <source>
        <strain evidence="9 10">SRT547</strain>
    </source>
</reference>
<dbReference type="KEGG" id="uam:UABAM_01819"/>
<organism evidence="9 10">
    <name type="scientific">Uabimicrobium amorphum</name>
    <dbReference type="NCBI Taxonomy" id="2596890"/>
    <lineage>
        <taxon>Bacteria</taxon>
        <taxon>Pseudomonadati</taxon>
        <taxon>Planctomycetota</taxon>
        <taxon>Candidatus Uabimicrobiia</taxon>
        <taxon>Candidatus Uabimicrobiales</taxon>
        <taxon>Candidatus Uabimicrobiaceae</taxon>
        <taxon>Candidatus Uabimicrobium</taxon>
    </lineage>
</organism>
<dbReference type="GO" id="GO:0004630">
    <property type="term" value="F:phospholipase D activity"/>
    <property type="evidence" value="ECO:0007669"/>
    <property type="project" value="UniProtKB-EC"/>
</dbReference>